<evidence type="ECO:0008006" key="3">
    <source>
        <dbReference type="Google" id="ProtNLM"/>
    </source>
</evidence>
<reference evidence="1 2" key="1">
    <citation type="submission" date="2020-08" db="EMBL/GenBank/DDBJ databases">
        <title>Bridging the membrane lipid divide: bacteria of the FCB group superphylum have the potential to synthesize archaeal ether lipids.</title>
        <authorList>
            <person name="Villanueva L."/>
            <person name="Von Meijenfeldt F.A.B."/>
            <person name="Westbye A.B."/>
            <person name="Yadav S."/>
            <person name="Hopmans E.C."/>
            <person name="Dutilh B.E."/>
            <person name="Sinninghe Damste J.S."/>
        </authorList>
    </citation>
    <scope>NUCLEOTIDE SEQUENCE [LARGE SCALE GENOMIC DNA]</scope>
    <source>
        <strain evidence="1">NIOZ-UU47</strain>
    </source>
</reference>
<gene>
    <name evidence="1" type="ORF">H8E41_04965</name>
</gene>
<accession>A0A8J6NE76</accession>
<evidence type="ECO:0000313" key="2">
    <source>
        <dbReference type="Proteomes" id="UP000614424"/>
    </source>
</evidence>
<dbReference type="AlphaFoldDB" id="A0A8J6NE76"/>
<organism evidence="1 2">
    <name type="scientific">Candidatus Desulfobia pelagia</name>
    <dbReference type="NCBI Taxonomy" id="2841692"/>
    <lineage>
        <taxon>Bacteria</taxon>
        <taxon>Pseudomonadati</taxon>
        <taxon>Thermodesulfobacteriota</taxon>
        <taxon>Desulfobulbia</taxon>
        <taxon>Desulfobulbales</taxon>
        <taxon>Desulfobulbaceae</taxon>
        <taxon>Candidatus Desulfobia</taxon>
    </lineage>
</organism>
<comment type="caution">
    <text evidence="1">The sequence shown here is derived from an EMBL/GenBank/DDBJ whole genome shotgun (WGS) entry which is preliminary data.</text>
</comment>
<dbReference type="Proteomes" id="UP000614424">
    <property type="component" value="Unassembled WGS sequence"/>
</dbReference>
<sequence>MELLYKNVLQLTEDIEICLERGGSDISPLLSRWQKAFSQLPGAIPHQDLAGCTERIIACQERCVRLAMEKKKELQIEMQETRNRKKLHQAYGKHAVLR</sequence>
<name>A0A8J6NE76_9BACT</name>
<proteinExistence type="predicted"/>
<evidence type="ECO:0000313" key="1">
    <source>
        <dbReference type="EMBL" id="MBC8317233.1"/>
    </source>
</evidence>
<dbReference type="EMBL" id="JACNJZ010000077">
    <property type="protein sequence ID" value="MBC8317233.1"/>
    <property type="molecule type" value="Genomic_DNA"/>
</dbReference>
<protein>
    <recommendedName>
        <fullName evidence="3">Flagellar protein FliT</fullName>
    </recommendedName>
</protein>